<evidence type="ECO:0000313" key="2">
    <source>
        <dbReference type="Proteomes" id="UP000770717"/>
    </source>
</evidence>
<sequence>MPQLAAVQLVSLEVHVVGASPEALQGLQEGFSCFLLFSRGQPFFFHLLDLIKGNRLSLESTLPGSSQLAFTSQGSGLNGLWVFLYGTRVMWQGRMVSRAHSQ</sequence>
<dbReference type="EMBL" id="WNTK01001104">
    <property type="protein sequence ID" value="KAG9467952.1"/>
    <property type="molecule type" value="Genomic_DNA"/>
</dbReference>
<comment type="caution">
    <text evidence="1">The sequence shown here is derived from an EMBL/GenBank/DDBJ whole genome shotgun (WGS) entry which is preliminary data.</text>
</comment>
<evidence type="ECO:0000313" key="1">
    <source>
        <dbReference type="EMBL" id="KAG9467952.1"/>
    </source>
</evidence>
<keyword evidence="2" id="KW-1185">Reference proteome</keyword>
<dbReference type="Proteomes" id="UP000770717">
    <property type="component" value="Unassembled WGS sequence"/>
</dbReference>
<reference evidence="1" key="1">
    <citation type="thesis" date="2020" institute="ProQuest LLC" country="789 East Eisenhower Parkway, Ann Arbor, MI, USA">
        <title>Comparative Genomics and Chromosome Evolution.</title>
        <authorList>
            <person name="Mudd A.B."/>
        </authorList>
    </citation>
    <scope>NUCLEOTIDE SEQUENCE</scope>
    <source>
        <strain evidence="1">HN-11 Male</strain>
        <tissue evidence="1">Kidney and liver</tissue>
    </source>
</reference>
<proteinExistence type="predicted"/>
<accession>A0A8J6EF10</accession>
<protein>
    <submittedName>
        <fullName evidence="1">Uncharacterized protein</fullName>
    </submittedName>
</protein>
<organism evidence="1 2">
    <name type="scientific">Eleutherodactylus coqui</name>
    <name type="common">Puerto Rican coqui</name>
    <dbReference type="NCBI Taxonomy" id="57060"/>
    <lineage>
        <taxon>Eukaryota</taxon>
        <taxon>Metazoa</taxon>
        <taxon>Chordata</taxon>
        <taxon>Craniata</taxon>
        <taxon>Vertebrata</taxon>
        <taxon>Euteleostomi</taxon>
        <taxon>Amphibia</taxon>
        <taxon>Batrachia</taxon>
        <taxon>Anura</taxon>
        <taxon>Neobatrachia</taxon>
        <taxon>Hyloidea</taxon>
        <taxon>Eleutherodactylidae</taxon>
        <taxon>Eleutherodactylinae</taxon>
        <taxon>Eleutherodactylus</taxon>
        <taxon>Eleutherodactylus</taxon>
    </lineage>
</organism>
<dbReference type="AlphaFoldDB" id="A0A8J6EF10"/>
<gene>
    <name evidence="1" type="ORF">GDO78_013976</name>
</gene>
<name>A0A8J6EF10_ELECQ</name>